<evidence type="ECO:0000256" key="8">
    <source>
        <dbReference type="ARBA" id="ARBA00023170"/>
    </source>
</evidence>
<dbReference type="PANTHER" id="PTHR21137">
    <property type="entry name" value="ODORANT RECEPTOR"/>
    <property type="match status" value="1"/>
</dbReference>
<name>A0A151I5S6_9HYME</name>
<feature type="transmembrane region" description="Helical" evidence="10">
    <location>
        <begin position="48"/>
        <end position="72"/>
    </location>
</feature>
<organism evidence="11 12">
    <name type="scientific">Atta colombica</name>
    <dbReference type="NCBI Taxonomy" id="520822"/>
    <lineage>
        <taxon>Eukaryota</taxon>
        <taxon>Metazoa</taxon>
        <taxon>Ecdysozoa</taxon>
        <taxon>Arthropoda</taxon>
        <taxon>Hexapoda</taxon>
        <taxon>Insecta</taxon>
        <taxon>Pterygota</taxon>
        <taxon>Neoptera</taxon>
        <taxon>Endopterygota</taxon>
        <taxon>Hymenoptera</taxon>
        <taxon>Apocrita</taxon>
        <taxon>Aculeata</taxon>
        <taxon>Formicoidea</taxon>
        <taxon>Formicidae</taxon>
        <taxon>Myrmicinae</taxon>
        <taxon>Atta</taxon>
    </lineage>
</organism>
<evidence type="ECO:0000256" key="6">
    <source>
        <dbReference type="ARBA" id="ARBA00022989"/>
    </source>
</evidence>
<sequence>MSNSKHASERKTPEEHIDYCLQFNRWFLKPIGAWPQINAPNLGCKIMILLQIFICSSIIAITTIPCILYTLFEAENIQQKLSTITPLLNRFISSMHYWVLLKRSVDIHKLIRHMETDWNLVQRISEREVMLQHAKFGRFVTIICGIMMQGGCLLFGLGQSMRTATITIGNETFTTHPTTCPIYSKIIDTRFTPLNEIAIVLQNVIILILSFCTAGGCSLAAAFAIHACGQLNVLYTWLHELVENQTKKNDKAEQKLAAIVEHHLRILSFISQLESIMHKPAFVELIGCTTIMCLLGYYIVTIWETLDMTKLISYLFPYLSMSFNIFIFCYIGGIVTEQCKLVGEMAYMTDWYNLHHTTARGLILIIARSNNVIKITAGKLFHLSIATFGDVIKTSFIYCNFLRTLTM</sequence>
<accession>A0A151I5S6</accession>
<keyword evidence="4 10" id="KW-0812">Transmembrane</keyword>
<evidence type="ECO:0000256" key="3">
    <source>
        <dbReference type="ARBA" id="ARBA00022606"/>
    </source>
</evidence>
<keyword evidence="8 10" id="KW-0675">Receptor</keyword>
<keyword evidence="12" id="KW-1185">Reference proteome</keyword>
<dbReference type="PANTHER" id="PTHR21137:SF35">
    <property type="entry name" value="ODORANT RECEPTOR 19A-RELATED"/>
    <property type="match status" value="1"/>
</dbReference>
<keyword evidence="7 10" id="KW-0472">Membrane</keyword>
<keyword evidence="6 10" id="KW-1133">Transmembrane helix</keyword>
<keyword evidence="2" id="KW-1003">Cell membrane</keyword>
<comment type="similarity">
    <text evidence="10">Belongs to the insect chemoreceptor superfamily. Heteromeric odorant receptor channel (TC 1.A.69) family.</text>
</comment>
<dbReference type="GO" id="GO:0005886">
    <property type="term" value="C:plasma membrane"/>
    <property type="evidence" value="ECO:0007669"/>
    <property type="project" value="UniProtKB-SubCell"/>
</dbReference>
<dbReference type="EMBL" id="KQ976413">
    <property type="protein sequence ID" value="KYM90428.1"/>
    <property type="molecule type" value="Genomic_DNA"/>
</dbReference>
<evidence type="ECO:0000313" key="11">
    <source>
        <dbReference type="EMBL" id="KYM90428.1"/>
    </source>
</evidence>
<dbReference type="OrthoDB" id="7539170at2759"/>
<evidence type="ECO:0000256" key="4">
    <source>
        <dbReference type="ARBA" id="ARBA00022692"/>
    </source>
</evidence>
<dbReference type="KEGG" id="acoc:108694162"/>
<dbReference type="AlphaFoldDB" id="A0A151I5S6"/>
<evidence type="ECO:0000256" key="5">
    <source>
        <dbReference type="ARBA" id="ARBA00022725"/>
    </source>
</evidence>
<feature type="transmembrane region" description="Helical" evidence="10">
    <location>
        <begin position="315"/>
        <end position="335"/>
    </location>
</feature>
<keyword evidence="5 10" id="KW-0552">Olfaction</keyword>
<feature type="transmembrane region" description="Helical" evidence="10">
    <location>
        <begin position="281"/>
        <end position="303"/>
    </location>
</feature>
<keyword evidence="3 10" id="KW-0716">Sensory transduction</keyword>
<dbReference type="Proteomes" id="UP000078540">
    <property type="component" value="Unassembled WGS sequence"/>
</dbReference>
<evidence type="ECO:0000256" key="10">
    <source>
        <dbReference type="RuleBase" id="RU351113"/>
    </source>
</evidence>
<comment type="subcellular location">
    <subcellularLocation>
        <location evidence="1 10">Cell membrane</location>
        <topology evidence="1 10">Multi-pass membrane protein</topology>
    </subcellularLocation>
</comment>
<evidence type="ECO:0000313" key="12">
    <source>
        <dbReference type="Proteomes" id="UP000078540"/>
    </source>
</evidence>
<evidence type="ECO:0000256" key="9">
    <source>
        <dbReference type="ARBA" id="ARBA00023224"/>
    </source>
</evidence>
<evidence type="ECO:0000256" key="7">
    <source>
        <dbReference type="ARBA" id="ARBA00023136"/>
    </source>
</evidence>
<dbReference type="GO" id="GO:0005549">
    <property type="term" value="F:odorant binding"/>
    <property type="evidence" value="ECO:0007669"/>
    <property type="project" value="InterPro"/>
</dbReference>
<gene>
    <name evidence="11" type="ORF">ALC53_01860</name>
</gene>
<evidence type="ECO:0000256" key="2">
    <source>
        <dbReference type="ARBA" id="ARBA00022475"/>
    </source>
</evidence>
<dbReference type="GO" id="GO:0004984">
    <property type="term" value="F:olfactory receptor activity"/>
    <property type="evidence" value="ECO:0007669"/>
    <property type="project" value="InterPro"/>
</dbReference>
<feature type="transmembrane region" description="Helical" evidence="10">
    <location>
        <begin position="204"/>
        <end position="225"/>
    </location>
</feature>
<protein>
    <recommendedName>
        <fullName evidence="10">Odorant receptor</fullName>
    </recommendedName>
</protein>
<dbReference type="InterPro" id="IPR004117">
    <property type="entry name" value="7tm6_olfct_rcpt"/>
</dbReference>
<dbReference type="STRING" id="520822.A0A151I5S6"/>
<reference evidence="11 12" key="1">
    <citation type="submission" date="2015-09" db="EMBL/GenBank/DDBJ databases">
        <title>Atta colombica WGS genome.</title>
        <authorList>
            <person name="Nygaard S."/>
            <person name="Hu H."/>
            <person name="Boomsma J."/>
            <person name="Zhang G."/>
        </authorList>
    </citation>
    <scope>NUCLEOTIDE SEQUENCE [LARGE SCALE GENOMIC DNA]</scope>
    <source>
        <strain evidence="11">Treedump-2</strain>
        <tissue evidence="11">Whole body</tissue>
    </source>
</reference>
<comment type="caution">
    <text evidence="10">Lacks conserved residue(s) required for the propagation of feature annotation.</text>
</comment>
<evidence type="ECO:0000256" key="1">
    <source>
        <dbReference type="ARBA" id="ARBA00004651"/>
    </source>
</evidence>
<dbReference type="Pfam" id="PF02949">
    <property type="entry name" value="7tm_6"/>
    <property type="match status" value="1"/>
</dbReference>
<keyword evidence="9 10" id="KW-0807">Transducer</keyword>
<feature type="transmembrane region" description="Helical" evidence="10">
    <location>
        <begin position="136"/>
        <end position="157"/>
    </location>
</feature>
<proteinExistence type="inferred from homology"/>
<dbReference type="GO" id="GO:0007165">
    <property type="term" value="P:signal transduction"/>
    <property type="evidence" value="ECO:0007669"/>
    <property type="project" value="UniProtKB-KW"/>
</dbReference>